<keyword evidence="9" id="KW-1185">Reference proteome</keyword>
<dbReference type="Gene3D" id="1.10.10.60">
    <property type="entry name" value="Homeodomain-like"/>
    <property type="match status" value="1"/>
</dbReference>
<organism evidence="8 9">
    <name type="scientific">Vibrio gazogenes DSM 21264 = NBRC 103151</name>
    <dbReference type="NCBI Taxonomy" id="1123492"/>
    <lineage>
        <taxon>Bacteria</taxon>
        <taxon>Pseudomonadati</taxon>
        <taxon>Pseudomonadota</taxon>
        <taxon>Gammaproteobacteria</taxon>
        <taxon>Vibrionales</taxon>
        <taxon>Vibrionaceae</taxon>
        <taxon>Vibrio</taxon>
    </lineage>
</organism>
<dbReference type="PROSITE" id="PS00675">
    <property type="entry name" value="SIGMA54_INTERACT_1"/>
    <property type="match status" value="1"/>
</dbReference>
<dbReference type="InterPro" id="IPR025662">
    <property type="entry name" value="Sigma_54_int_dom_ATP-bd_1"/>
</dbReference>
<keyword evidence="2" id="KW-0067">ATP-binding</keyword>
<dbReference type="EMBL" id="FQUH01000007">
    <property type="protein sequence ID" value="SHF22550.1"/>
    <property type="molecule type" value="Genomic_DNA"/>
</dbReference>
<dbReference type="InterPro" id="IPR002197">
    <property type="entry name" value="HTH_Fis"/>
</dbReference>
<dbReference type="InterPro" id="IPR058031">
    <property type="entry name" value="AAA_lid_NorR"/>
</dbReference>
<dbReference type="InterPro" id="IPR025944">
    <property type="entry name" value="Sigma_54_int_dom_CS"/>
</dbReference>
<evidence type="ECO:0000313" key="9">
    <source>
        <dbReference type="Proteomes" id="UP000184159"/>
    </source>
</evidence>
<evidence type="ECO:0000259" key="7">
    <source>
        <dbReference type="PROSITE" id="PS50045"/>
    </source>
</evidence>
<dbReference type="SUPFAM" id="SSF55781">
    <property type="entry name" value="GAF domain-like"/>
    <property type="match status" value="2"/>
</dbReference>
<dbReference type="Gene3D" id="3.30.450.40">
    <property type="match status" value="1"/>
</dbReference>
<keyword evidence="6" id="KW-0804">Transcription</keyword>
<gene>
    <name evidence="8" type="ORF">SAMN02745781_01718</name>
</gene>
<dbReference type="SMART" id="SM00382">
    <property type="entry name" value="AAA"/>
    <property type="match status" value="1"/>
</dbReference>
<dbReference type="CDD" id="cd00009">
    <property type="entry name" value="AAA"/>
    <property type="match status" value="1"/>
</dbReference>
<dbReference type="Pfam" id="PF00158">
    <property type="entry name" value="Sigma54_activat"/>
    <property type="match status" value="1"/>
</dbReference>
<dbReference type="SUPFAM" id="SSF52540">
    <property type="entry name" value="P-loop containing nucleoside triphosphate hydrolases"/>
    <property type="match status" value="1"/>
</dbReference>
<dbReference type="PROSITE" id="PS50045">
    <property type="entry name" value="SIGMA54_INTERACT_4"/>
    <property type="match status" value="1"/>
</dbReference>
<keyword evidence="3" id="KW-0805">Transcription regulation</keyword>
<evidence type="ECO:0000256" key="1">
    <source>
        <dbReference type="ARBA" id="ARBA00022741"/>
    </source>
</evidence>
<evidence type="ECO:0000256" key="2">
    <source>
        <dbReference type="ARBA" id="ARBA00022840"/>
    </source>
</evidence>
<evidence type="ECO:0000256" key="4">
    <source>
        <dbReference type="ARBA" id="ARBA00023125"/>
    </source>
</evidence>
<dbReference type="GO" id="GO:0016829">
    <property type="term" value="F:lyase activity"/>
    <property type="evidence" value="ECO:0007669"/>
    <property type="project" value="UniProtKB-KW"/>
</dbReference>
<dbReference type="InterPro" id="IPR029016">
    <property type="entry name" value="GAF-like_dom_sf"/>
</dbReference>
<evidence type="ECO:0000256" key="6">
    <source>
        <dbReference type="ARBA" id="ARBA00023163"/>
    </source>
</evidence>
<evidence type="ECO:0000256" key="3">
    <source>
        <dbReference type="ARBA" id="ARBA00023015"/>
    </source>
</evidence>
<dbReference type="AlphaFoldDB" id="A0A1M4ZWX0"/>
<dbReference type="GO" id="GO:0005524">
    <property type="term" value="F:ATP binding"/>
    <property type="evidence" value="ECO:0007669"/>
    <property type="project" value="UniProtKB-KW"/>
</dbReference>
<protein>
    <submittedName>
        <fullName evidence="8">Formate hydrogenlyase transcriptional activator</fullName>
    </submittedName>
</protein>
<dbReference type="Pfam" id="PF25601">
    <property type="entry name" value="AAA_lid_14"/>
    <property type="match status" value="1"/>
</dbReference>
<evidence type="ECO:0000313" key="8">
    <source>
        <dbReference type="EMBL" id="SHF22550.1"/>
    </source>
</evidence>
<dbReference type="FunFam" id="1.10.8.60:FF:000014">
    <property type="entry name" value="DNA-binding transcriptional regulator NtrC"/>
    <property type="match status" value="1"/>
</dbReference>
<keyword evidence="4" id="KW-0238">DNA-binding</keyword>
<sequence>MNRIAQELMNFSKAMLSIHDMSDLLKFLNDEECSFLQVERINIILHRDVSDELLLYYVDSDQQVQHETFHPQEIGLYHQSYDDGVYELDRDGFAYYYPHFADHPAYRDIGHYCKMPLNTVSQQLGVIEFINPKLSHMADGEKQFRMVSSILVSFIAHVVEHELASNVAQQLSHERDNYHILVDVTNAVISQNSKETLLNSLLRCLKQHFAMHHLALIEPYQGHYIQYTSDLNQGNIHHHCHFFSDDSAFHNTKDPYSPVFIQGDDLRPLFFQKNAIEFAEDIEQLIVIPMVFRTNRVGYIAYMLHKNDQNVALDLDLLQQIAARVAMAMHSLSVHETHTKVLPKSEYISIESKDEKQRIFDDIISQSEAMNRVLDQVAMVADCDSTVLILGETGTGKELVARAIHKMSRRSQKRMVKMNCAAVPEGLFESELFGHERGAFTGAVHQRVGRFEQAHQGTLFLDEIGDMPLALQPKLLRVLQENEIERVGKNQLIQVDVRIVVATNADLLSMVQEKTFRNDLYYRLNIFPIEIPPLRQRPEDIPLLVKHFTRVIAKQMGKDITAITNETMRALTAFAWPGNVRQLRNFIERSVILTRGDVLNVPLDELVKLGLEVPKAESQQQEHAADAQREKTDTIEINRDTVIQALKESNGIVAGARGAAAKLGLKRTTLLSRMQRMGISSKDYLPETESTSS</sequence>
<dbReference type="PROSITE" id="PS00688">
    <property type="entry name" value="SIGMA54_INTERACT_3"/>
    <property type="match status" value="1"/>
</dbReference>
<dbReference type="PANTHER" id="PTHR32071">
    <property type="entry name" value="TRANSCRIPTIONAL REGULATORY PROTEIN"/>
    <property type="match status" value="1"/>
</dbReference>
<accession>A0A1M4ZWX0</accession>
<evidence type="ECO:0000256" key="5">
    <source>
        <dbReference type="ARBA" id="ARBA00023159"/>
    </source>
</evidence>
<dbReference type="FunFam" id="3.40.50.300:FF:000006">
    <property type="entry name" value="DNA-binding transcriptional regulator NtrC"/>
    <property type="match status" value="1"/>
</dbReference>
<dbReference type="PANTHER" id="PTHR32071:SF123">
    <property type="entry name" value="DNA-BINDING TRANSCRIPTIONAL ACTIVATOR HYFR-RELATED"/>
    <property type="match status" value="1"/>
</dbReference>
<keyword evidence="1" id="KW-0547">Nucleotide-binding</keyword>
<feature type="domain" description="Sigma-54 factor interaction" evidence="7">
    <location>
        <begin position="363"/>
        <end position="592"/>
    </location>
</feature>
<dbReference type="Gene3D" id="1.10.8.60">
    <property type="match status" value="1"/>
</dbReference>
<dbReference type="PRINTS" id="PR01590">
    <property type="entry name" value="HTHFIS"/>
</dbReference>
<dbReference type="Proteomes" id="UP000184159">
    <property type="component" value="Unassembled WGS sequence"/>
</dbReference>
<dbReference type="InterPro" id="IPR003593">
    <property type="entry name" value="AAA+_ATPase"/>
</dbReference>
<dbReference type="RefSeq" id="WP_072958052.1">
    <property type="nucleotide sequence ID" value="NZ_FQUH01000007.1"/>
</dbReference>
<dbReference type="GO" id="GO:0006355">
    <property type="term" value="P:regulation of DNA-templated transcription"/>
    <property type="evidence" value="ECO:0007669"/>
    <property type="project" value="InterPro"/>
</dbReference>
<dbReference type="InterPro" id="IPR027417">
    <property type="entry name" value="P-loop_NTPase"/>
</dbReference>
<keyword evidence="8" id="KW-0456">Lyase</keyword>
<dbReference type="Gene3D" id="3.40.50.300">
    <property type="entry name" value="P-loop containing nucleotide triphosphate hydrolases"/>
    <property type="match status" value="1"/>
</dbReference>
<keyword evidence="5" id="KW-0010">Activator</keyword>
<proteinExistence type="predicted"/>
<dbReference type="InterPro" id="IPR002078">
    <property type="entry name" value="Sigma_54_int"/>
</dbReference>
<reference evidence="9" key="1">
    <citation type="submission" date="2016-11" db="EMBL/GenBank/DDBJ databases">
        <authorList>
            <person name="Varghese N."/>
            <person name="Submissions S."/>
        </authorList>
    </citation>
    <scope>NUCLEOTIDE SEQUENCE [LARGE SCALE GENOMIC DNA]</scope>
    <source>
        <strain evidence="9">DSM 21264</strain>
    </source>
</reference>
<dbReference type="GO" id="GO:0043565">
    <property type="term" value="F:sequence-specific DNA binding"/>
    <property type="evidence" value="ECO:0007669"/>
    <property type="project" value="InterPro"/>
</dbReference>
<name>A0A1M4ZWX0_VIBGA</name>